<sequence length="179" mass="20289">MKRTYPWGDQVDVIILDDSSPSSPSNDPDSVGGSGSGNEQNKNITIDLPPKETKSEAAVFRTAQMYQDYMKQIPIPTLRGSVIPYKSWVGLGNSLKKLYGQPLHYLTNILLKQWDKARMGCEDEDKPLDILIHPCKAEASIWLIEEVHRLTTSHHHLAKLWLSDPMRHSFIDPIFPIII</sequence>
<comment type="caution">
    <text evidence="1">The sequence shown here is derived from an EMBL/GenBank/DDBJ whole genome shotgun (WGS) entry which is preliminary data.</text>
</comment>
<proteinExistence type="predicted"/>
<name>A0ACB7YW52_9ERIC</name>
<organism evidence="1 2">
    <name type="scientific">Vaccinium darrowii</name>
    <dbReference type="NCBI Taxonomy" id="229202"/>
    <lineage>
        <taxon>Eukaryota</taxon>
        <taxon>Viridiplantae</taxon>
        <taxon>Streptophyta</taxon>
        <taxon>Embryophyta</taxon>
        <taxon>Tracheophyta</taxon>
        <taxon>Spermatophyta</taxon>
        <taxon>Magnoliopsida</taxon>
        <taxon>eudicotyledons</taxon>
        <taxon>Gunneridae</taxon>
        <taxon>Pentapetalae</taxon>
        <taxon>asterids</taxon>
        <taxon>Ericales</taxon>
        <taxon>Ericaceae</taxon>
        <taxon>Vaccinioideae</taxon>
        <taxon>Vaccinieae</taxon>
        <taxon>Vaccinium</taxon>
    </lineage>
</organism>
<dbReference type="Proteomes" id="UP000828048">
    <property type="component" value="Chromosome 3"/>
</dbReference>
<evidence type="ECO:0000313" key="1">
    <source>
        <dbReference type="EMBL" id="KAH7857518.1"/>
    </source>
</evidence>
<protein>
    <submittedName>
        <fullName evidence="1">Uncharacterized protein</fullName>
    </submittedName>
</protein>
<evidence type="ECO:0000313" key="2">
    <source>
        <dbReference type="Proteomes" id="UP000828048"/>
    </source>
</evidence>
<keyword evidence="2" id="KW-1185">Reference proteome</keyword>
<gene>
    <name evidence="1" type="ORF">Vadar_013599</name>
</gene>
<dbReference type="EMBL" id="CM037153">
    <property type="protein sequence ID" value="KAH7857518.1"/>
    <property type="molecule type" value="Genomic_DNA"/>
</dbReference>
<reference evidence="1 2" key="1">
    <citation type="journal article" date="2021" name="Hortic Res">
        <title>High-quality reference genome and annotation aids understanding of berry development for evergreen blueberry (Vaccinium darrowii).</title>
        <authorList>
            <person name="Yu J."/>
            <person name="Hulse-Kemp A.M."/>
            <person name="Babiker E."/>
            <person name="Staton M."/>
        </authorList>
    </citation>
    <scope>NUCLEOTIDE SEQUENCE [LARGE SCALE GENOMIC DNA]</scope>
    <source>
        <strain evidence="2">cv. NJ 8807/NJ 8810</strain>
        <tissue evidence="1">Young leaf</tissue>
    </source>
</reference>
<accession>A0ACB7YW52</accession>